<evidence type="ECO:0000313" key="10">
    <source>
        <dbReference type="Proteomes" id="UP001595979"/>
    </source>
</evidence>
<keyword evidence="5" id="KW-0862">Zinc</keyword>
<feature type="domain" description="Amidohydrolase-related" evidence="7">
    <location>
        <begin position="282"/>
        <end position="393"/>
    </location>
</feature>
<dbReference type="PANTHER" id="PTHR43668">
    <property type="entry name" value="ALLANTOINASE"/>
    <property type="match status" value="1"/>
</dbReference>
<dbReference type="InterPro" id="IPR050138">
    <property type="entry name" value="DHOase/Allantoinase_Hydrolase"/>
</dbReference>
<comment type="cofactor">
    <cofactor evidence="1">
        <name>Zn(2+)</name>
        <dbReference type="ChEBI" id="CHEBI:29105"/>
    </cofactor>
</comment>
<feature type="domain" description="Dihydroorotase catalytic" evidence="8">
    <location>
        <begin position="48"/>
        <end position="242"/>
    </location>
</feature>
<evidence type="ECO:0000256" key="5">
    <source>
        <dbReference type="ARBA" id="ARBA00022833"/>
    </source>
</evidence>
<keyword evidence="3" id="KW-0479">Metal-binding</keyword>
<proteinExistence type="predicted"/>
<protein>
    <submittedName>
        <fullName evidence="9">Allantoinase AllB</fullName>
        <ecNumber evidence="9">3.5.2.5</ecNumber>
    </submittedName>
</protein>
<evidence type="ECO:0000256" key="3">
    <source>
        <dbReference type="ARBA" id="ARBA00022723"/>
    </source>
</evidence>
<dbReference type="EC" id="3.5.2.5" evidence="9"/>
<accession>A0ABW1DJI4</accession>
<sequence length="455" mass="47788">MLDLKIEGARVALPGGLQEAAVGVEGGQIVAVEALLGAAKRTVDARGLLLLPGVVDPHVHFSEPGRGHWEGWAHGSRAAAAGGVTTVVEMPLNAIPATVDVDALRLKVAAASAGSRVDYALWGGLMDDNRAELPGLHAAGVCGFKAFMLEIDDGSFRYAPDHVLYSGMGTLAGLGARLAVHAENSALIHGLSRDLRARGRHDPAAWLEAHPPVSELEPVQRALLFARDTGCALHLVHLSLPESLAAAAAARAAGQDVTTEVCAHHLTLTDGDFLRLGAVAKCAPPLRDPGRVEGLWAAVQAGTVDCLASDHSPAPSADKAGDDIWRAWGGINGIQLTLPLLLDEGVHRGVDVARLSRLLSGNPARLAGLGDRKGRVAPGFDADLVLVHPDAPWTLRADHLHSRHPWSPFLGRRFSHRVETVWRRGERLVEGGDLVPGVAGGLWQRPGQPAGTPIA</sequence>
<dbReference type="PANTHER" id="PTHR43668:SF4">
    <property type="entry name" value="ALLANTOINASE"/>
    <property type="match status" value="1"/>
</dbReference>
<dbReference type="Pfam" id="PF01979">
    <property type="entry name" value="Amidohydro_1"/>
    <property type="match status" value="1"/>
</dbReference>
<dbReference type="InterPro" id="IPR006680">
    <property type="entry name" value="Amidohydro-rel"/>
</dbReference>
<dbReference type="Gene3D" id="3.20.20.140">
    <property type="entry name" value="Metal-dependent hydrolases"/>
    <property type="match status" value="1"/>
</dbReference>
<evidence type="ECO:0000256" key="4">
    <source>
        <dbReference type="ARBA" id="ARBA00022801"/>
    </source>
</evidence>
<dbReference type="InterPro" id="IPR017593">
    <property type="entry name" value="Allantoinase"/>
</dbReference>
<dbReference type="InterPro" id="IPR024403">
    <property type="entry name" value="DHOase_cat"/>
</dbReference>
<dbReference type="EMBL" id="JBHSOH010000007">
    <property type="protein sequence ID" value="MFC5848335.1"/>
    <property type="molecule type" value="Genomic_DNA"/>
</dbReference>
<comment type="subunit">
    <text evidence="2">Homotetramer.</text>
</comment>
<evidence type="ECO:0000256" key="1">
    <source>
        <dbReference type="ARBA" id="ARBA00001947"/>
    </source>
</evidence>
<dbReference type="NCBIfam" id="TIGR03178">
    <property type="entry name" value="allantoinase"/>
    <property type="match status" value="1"/>
</dbReference>
<dbReference type="SUPFAM" id="SSF51338">
    <property type="entry name" value="Composite domain of metallo-dependent hydrolases"/>
    <property type="match status" value="1"/>
</dbReference>
<dbReference type="Pfam" id="PF12890">
    <property type="entry name" value="DHOase"/>
    <property type="match status" value="1"/>
</dbReference>
<comment type="caution">
    <text evidence="9">The sequence shown here is derived from an EMBL/GenBank/DDBJ whole genome shotgun (WGS) entry which is preliminary data.</text>
</comment>
<dbReference type="Gene3D" id="2.30.40.10">
    <property type="entry name" value="Urease, subunit C, domain 1"/>
    <property type="match status" value="1"/>
</dbReference>
<evidence type="ECO:0000259" key="7">
    <source>
        <dbReference type="Pfam" id="PF01979"/>
    </source>
</evidence>
<evidence type="ECO:0000256" key="6">
    <source>
        <dbReference type="ARBA" id="ARBA00022975"/>
    </source>
</evidence>
<gene>
    <name evidence="9" type="primary">allB</name>
    <name evidence="9" type="ORF">ACFPQ6_08435</name>
</gene>
<organism evidence="9 10">
    <name type="scientific">Deinococcus petrolearius</name>
    <dbReference type="NCBI Taxonomy" id="1751295"/>
    <lineage>
        <taxon>Bacteria</taxon>
        <taxon>Thermotogati</taxon>
        <taxon>Deinococcota</taxon>
        <taxon>Deinococci</taxon>
        <taxon>Deinococcales</taxon>
        <taxon>Deinococcaceae</taxon>
        <taxon>Deinococcus</taxon>
    </lineage>
</organism>
<evidence type="ECO:0000313" key="9">
    <source>
        <dbReference type="EMBL" id="MFC5848335.1"/>
    </source>
</evidence>
<dbReference type="SUPFAM" id="SSF51556">
    <property type="entry name" value="Metallo-dependent hydrolases"/>
    <property type="match status" value="1"/>
</dbReference>
<dbReference type="InterPro" id="IPR032466">
    <property type="entry name" value="Metal_Hydrolase"/>
</dbReference>
<evidence type="ECO:0000256" key="2">
    <source>
        <dbReference type="ARBA" id="ARBA00011881"/>
    </source>
</evidence>
<evidence type="ECO:0000259" key="8">
    <source>
        <dbReference type="Pfam" id="PF12890"/>
    </source>
</evidence>
<dbReference type="GO" id="GO:0004038">
    <property type="term" value="F:allantoinase activity"/>
    <property type="evidence" value="ECO:0007669"/>
    <property type="project" value="UniProtKB-EC"/>
</dbReference>
<dbReference type="InterPro" id="IPR011059">
    <property type="entry name" value="Metal-dep_hydrolase_composite"/>
</dbReference>
<dbReference type="RefSeq" id="WP_380048294.1">
    <property type="nucleotide sequence ID" value="NZ_JBHSOH010000007.1"/>
</dbReference>
<keyword evidence="10" id="KW-1185">Reference proteome</keyword>
<keyword evidence="4 9" id="KW-0378">Hydrolase</keyword>
<keyword evidence="6" id="KW-0665">Pyrimidine biosynthesis</keyword>
<reference evidence="10" key="1">
    <citation type="journal article" date="2019" name="Int. J. Syst. Evol. Microbiol.">
        <title>The Global Catalogue of Microorganisms (GCM) 10K type strain sequencing project: providing services to taxonomists for standard genome sequencing and annotation.</title>
        <authorList>
            <consortium name="The Broad Institute Genomics Platform"/>
            <consortium name="The Broad Institute Genome Sequencing Center for Infectious Disease"/>
            <person name="Wu L."/>
            <person name="Ma J."/>
        </authorList>
    </citation>
    <scope>NUCLEOTIDE SEQUENCE [LARGE SCALE GENOMIC DNA]</scope>
    <source>
        <strain evidence="10">CGMCC 1.15053</strain>
    </source>
</reference>
<dbReference type="Proteomes" id="UP001595979">
    <property type="component" value="Unassembled WGS sequence"/>
</dbReference>
<name>A0ABW1DJI4_9DEIO</name>